<evidence type="ECO:0000313" key="1">
    <source>
        <dbReference type="EMBL" id="CUM88419.1"/>
    </source>
</evidence>
<dbReference type="EMBL" id="CYXN01000005">
    <property type="protein sequence ID" value="CUM88419.1"/>
    <property type="molecule type" value="Genomic_DNA"/>
</dbReference>
<dbReference type="RefSeq" id="WP_155515376.1">
    <property type="nucleotide sequence ID" value="NZ_CYXN01000005.1"/>
</dbReference>
<evidence type="ECO:0000313" key="2">
    <source>
        <dbReference type="Proteomes" id="UP000095649"/>
    </source>
</evidence>
<organism evidence="1 2">
    <name type="scientific">Faecalibacterium prausnitzii</name>
    <dbReference type="NCBI Taxonomy" id="853"/>
    <lineage>
        <taxon>Bacteria</taxon>
        <taxon>Bacillati</taxon>
        <taxon>Bacillota</taxon>
        <taxon>Clostridia</taxon>
        <taxon>Eubacteriales</taxon>
        <taxon>Oscillospiraceae</taxon>
        <taxon>Faecalibacterium</taxon>
    </lineage>
</organism>
<dbReference type="OrthoDB" id="9919412at2"/>
<reference evidence="1 2" key="1">
    <citation type="submission" date="2015-09" db="EMBL/GenBank/DDBJ databases">
        <authorList>
            <consortium name="Pathogen Informatics"/>
        </authorList>
    </citation>
    <scope>NUCLEOTIDE SEQUENCE [LARGE SCALE GENOMIC DNA]</scope>
    <source>
        <strain evidence="1 2">2789STDY5834970</strain>
    </source>
</reference>
<dbReference type="Proteomes" id="UP000095649">
    <property type="component" value="Unassembled WGS sequence"/>
</dbReference>
<name>A0A173SFF2_9FIRM</name>
<gene>
    <name evidence="1" type="ORF">ERS852582_00963</name>
</gene>
<dbReference type="AlphaFoldDB" id="A0A173SFF2"/>
<sequence length="55" mass="6418">MEKLIEQYVERFHENFPLFALMGMDEAEIEKIIQNALKDGVPYSPPEQDGENTVY</sequence>
<accession>A0A173SFF2</accession>
<protein>
    <submittedName>
        <fullName evidence="1">Uncharacterized protein</fullName>
    </submittedName>
</protein>
<proteinExistence type="predicted"/>